<evidence type="ECO:0000256" key="7">
    <source>
        <dbReference type="SAM" id="MobiDB-lite"/>
    </source>
</evidence>
<dbReference type="InterPro" id="IPR019786">
    <property type="entry name" value="Zinc_finger_PHD-type_CS"/>
</dbReference>
<evidence type="ECO:0000256" key="5">
    <source>
        <dbReference type="ARBA" id="ARBA00023242"/>
    </source>
</evidence>
<dbReference type="InterPro" id="IPR011011">
    <property type="entry name" value="Znf_FYVE_PHD"/>
</dbReference>
<dbReference type="PANTHER" id="PTHR12628">
    <property type="entry name" value="POLYCOMB-LIKE TRANSCRIPTION FACTOR"/>
    <property type="match status" value="1"/>
</dbReference>
<dbReference type="GO" id="GO:0045814">
    <property type="term" value="P:negative regulation of gene expression, epigenetic"/>
    <property type="evidence" value="ECO:0007669"/>
    <property type="project" value="TreeGrafter"/>
</dbReference>
<dbReference type="SMART" id="SM00249">
    <property type="entry name" value="PHD"/>
    <property type="match status" value="1"/>
</dbReference>
<dbReference type="Gene3D" id="3.30.40.10">
    <property type="entry name" value="Zinc/RING finger domain, C3HC4 (zinc finger)"/>
    <property type="match status" value="1"/>
</dbReference>
<feature type="compositionally biased region" description="Polar residues" evidence="7">
    <location>
        <begin position="214"/>
        <end position="224"/>
    </location>
</feature>
<feature type="region of interest" description="Disordered" evidence="7">
    <location>
        <begin position="159"/>
        <end position="265"/>
    </location>
</feature>
<comment type="subcellular location">
    <subcellularLocation>
        <location evidence="1">Nucleus</location>
    </subcellularLocation>
</comment>
<dbReference type="InterPro" id="IPR001965">
    <property type="entry name" value="Znf_PHD"/>
</dbReference>
<dbReference type="OrthoDB" id="5863171at2759"/>
<sequence length="539" mass="57901">MGSNAECAAMPPPPMVPLTTDTSSNMINETQNTQVSDMQTEAIILSQEGMDNQAPIPSMTYASSSSELSSVSSISAHEGFSSTVIATGDIPNIESKEYNLPPTKSELSLKYPNSFTGWRNIAPAPSPAAVLSPSITATTTTAAATATIGAVRNAEGVEVHLASTPKTSPSKPAPQRRRTMGGAKSRNTRKSGRHDDDEGVIKAEDSDSDESSDAQLTTTQTKSGRQIHRPTMFTPEQNQPKSASPDASQQQQQPPPPRKRRRVYRKGKEANVVCLRCDRGHSPKCNAIVFCDECNAPWHQFCHDPPIGEDVISVKKMEWFCRECRPVDAPLDPVLQANEQLGFTRLHPSTSPSMLTSAPQTPLLGSSQFSKAEKKSYLSSLSHAALVNLLVNISESRPDIPIFPANLNELNASSFNSDNSTTASANNLNGSATISQQNKISRHVTASATLTPISSKRPFESVPASTSNGDSNENDGGFSDEEQVEEHRLYPRPGNGFRLPPDTEDLDVLLEDPSSTTFSHALHGPAAEANQLQMVGGIA</sequence>
<dbReference type="GO" id="GO:0005634">
    <property type="term" value="C:nucleus"/>
    <property type="evidence" value="ECO:0007669"/>
    <property type="project" value="UniProtKB-SubCell"/>
</dbReference>
<dbReference type="EMBL" id="DS995701">
    <property type="protein sequence ID" value="EEQ27812.1"/>
    <property type="molecule type" value="Genomic_DNA"/>
</dbReference>
<proteinExistence type="predicted"/>
<evidence type="ECO:0000256" key="6">
    <source>
        <dbReference type="PROSITE-ProRule" id="PRU00146"/>
    </source>
</evidence>
<keyword evidence="5" id="KW-0539">Nucleus</keyword>
<dbReference type="eggNOG" id="KOG4323">
    <property type="taxonomic scope" value="Eukaryota"/>
</dbReference>
<feature type="compositionally biased region" description="Low complexity" evidence="7">
    <location>
        <begin position="239"/>
        <end position="252"/>
    </location>
</feature>
<dbReference type="InterPro" id="IPR019787">
    <property type="entry name" value="Znf_PHD-finger"/>
</dbReference>
<dbReference type="SUPFAM" id="SSF57903">
    <property type="entry name" value="FYVE/PHD zinc finger"/>
    <property type="match status" value="1"/>
</dbReference>
<dbReference type="PROSITE" id="PS50016">
    <property type="entry name" value="ZF_PHD_2"/>
    <property type="match status" value="1"/>
</dbReference>
<dbReference type="GO" id="GO:0003677">
    <property type="term" value="F:DNA binding"/>
    <property type="evidence" value="ECO:0007669"/>
    <property type="project" value="TreeGrafter"/>
</dbReference>
<keyword evidence="10" id="KW-1185">Reference proteome</keyword>
<keyword evidence="3 6" id="KW-0863">Zinc-finger</keyword>
<evidence type="ECO:0000256" key="2">
    <source>
        <dbReference type="ARBA" id="ARBA00022723"/>
    </source>
</evidence>
<dbReference type="CDD" id="cd15502">
    <property type="entry name" value="PHD_Phf1p_Phf2p_like"/>
    <property type="match status" value="1"/>
</dbReference>
<evidence type="ECO:0000256" key="3">
    <source>
        <dbReference type="ARBA" id="ARBA00022771"/>
    </source>
</evidence>
<name>C5FDL6_ARTOC</name>
<dbReference type="GO" id="GO:0003682">
    <property type="term" value="F:chromatin binding"/>
    <property type="evidence" value="ECO:0007669"/>
    <property type="project" value="TreeGrafter"/>
</dbReference>
<dbReference type="AlphaFoldDB" id="C5FDL6"/>
<dbReference type="InterPro" id="IPR013083">
    <property type="entry name" value="Znf_RING/FYVE/PHD"/>
</dbReference>
<dbReference type="OMA" id="FCHDPPI"/>
<feature type="region of interest" description="Disordered" evidence="7">
    <location>
        <begin position="1"/>
        <end position="24"/>
    </location>
</feature>
<organism evidence="9 10">
    <name type="scientific">Arthroderma otae (strain ATCC MYA-4605 / CBS 113480)</name>
    <name type="common">Microsporum canis</name>
    <dbReference type="NCBI Taxonomy" id="554155"/>
    <lineage>
        <taxon>Eukaryota</taxon>
        <taxon>Fungi</taxon>
        <taxon>Dikarya</taxon>
        <taxon>Ascomycota</taxon>
        <taxon>Pezizomycotina</taxon>
        <taxon>Eurotiomycetes</taxon>
        <taxon>Eurotiomycetidae</taxon>
        <taxon>Onygenales</taxon>
        <taxon>Arthrodermataceae</taxon>
        <taxon>Microsporum</taxon>
    </lineage>
</organism>
<dbReference type="STRING" id="554155.C5FDL6"/>
<accession>C5FDL6</accession>
<dbReference type="VEuPathDB" id="FungiDB:MCYG_00700"/>
<feature type="region of interest" description="Disordered" evidence="7">
    <location>
        <begin position="448"/>
        <end position="499"/>
    </location>
</feature>
<dbReference type="PANTHER" id="PTHR12628:SF10">
    <property type="entry name" value="HOMEOBOX DOMAIN-CONTAINING PROTEIN"/>
    <property type="match status" value="1"/>
</dbReference>
<dbReference type="GeneID" id="9223491"/>
<dbReference type="Proteomes" id="UP000002035">
    <property type="component" value="Unassembled WGS sequence"/>
</dbReference>
<evidence type="ECO:0000313" key="9">
    <source>
        <dbReference type="EMBL" id="EEQ27812.1"/>
    </source>
</evidence>
<protein>
    <recommendedName>
        <fullName evidence="8">PHD-type domain-containing protein</fullName>
    </recommendedName>
</protein>
<evidence type="ECO:0000256" key="4">
    <source>
        <dbReference type="ARBA" id="ARBA00022833"/>
    </source>
</evidence>
<feature type="compositionally biased region" description="Basic and acidic residues" evidence="7">
    <location>
        <begin position="193"/>
        <end position="205"/>
    </location>
</feature>
<dbReference type="RefSeq" id="XP_002850596.1">
    <property type="nucleotide sequence ID" value="XM_002850550.1"/>
</dbReference>
<reference evidence="10" key="1">
    <citation type="journal article" date="2012" name="MBio">
        <title>Comparative genome analysis of Trichophyton rubrum and related dermatophytes reveals candidate genes involved in infection.</title>
        <authorList>
            <person name="Martinez D.A."/>
            <person name="Oliver B.G."/>
            <person name="Graeser Y."/>
            <person name="Goldberg J.M."/>
            <person name="Li W."/>
            <person name="Martinez-Rossi N.M."/>
            <person name="Monod M."/>
            <person name="Shelest E."/>
            <person name="Barton R.C."/>
            <person name="Birch E."/>
            <person name="Brakhage A.A."/>
            <person name="Chen Z."/>
            <person name="Gurr S.J."/>
            <person name="Heiman D."/>
            <person name="Heitman J."/>
            <person name="Kosti I."/>
            <person name="Rossi A."/>
            <person name="Saif S."/>
            <person name="Samalova M."/>
            <person name="Saunders C.W."/>
            <person name="Shea T."/>
            <person name="Summerbell R.C."/>
            <person name="Xu J."/>
            <person name="Young S."/>
            <person name="Zeng Q."/>
            <person name="Birren B.W."/>
            <person name="Cuomo C.A."/>
            <person name="White T.C."/>
        </authorList>
    </citation>
    <scope>NUCLEOTIDE SEQUENCE [LARGE SCALE GENOMIC DNA]</scope>
    <source>
        <strain evidence="10">ATCC MYA-4605 / CBS 113480</strain>
    </source>
</reference>
<dbReference type="PROSITE" id="PS01359">
    <property type="entry name" value="ZF_PHD_1"/>
    <property type="match status" value="1"/>
</dbReference>
<evidence type="ECO:0000259" key="8">
    <source>
        <dbReference type="PROSITE" id="PS50016"/>
    </source>
</evidence>
<evidence type="ECO:0000256" key="1">
    <source>
        <dbReference type="ARBA" id="ARBA00004123"/>
    </source>
</evidence>
<feature type="domain" description="PHD-type" evidence="8">
    <location>
        <begin position="271"/>
        <end position="327"/>
    </location>
</feature>
<dbReference type="Pfam" id="PF00628">
    <property type="entry name" value="PHD"/>
    <property type="match status" value="1"/>
</dbReference>
<keyword evidence="4" id="KW-0862">Zinc</keyword>
<dbReference type="HOGENOM" id="CLU_025799_1_0_1"/>
<keyword evidence="2" id="KW-0479">Metal-binding</keyword>
<evidence type="ECO:0000313" key="10">
    <source>
        <dbReference type="Proteomes" id="UP000002035"/>
    </source>
</evidence>
<gene>
    <name evidence="9" type="ORF">MCYG_00700</name>
</gene>
<dbReference type="GO" id="GO:0008270">
    <property type="term" value="F:zinc ion binding"/>
    <property type="evidence" value="ECO:0007669"/>
    <property type="project" value="UniProtKB-KW"/>
</dbReference>